<dbReference type="EMBL" id="ML734587">
    <property type="protein sequence ID" value="KAB8247692.1"/>
    <property type="molecule type" value="Genomic_DNA"/>
</dbReference>
<dbReference type="Proteomes" id="UP000325434">
    <property type="component" value="Unassembled WGS sequence"/>
</dbReference>
<name>A0A5N6GZJ2_ASPFL</name>
<evidence type="ECO:0000313" key="1">
    <source>
        <dbReference type="EMBL" id="KAB8247692.1"/>
    </source>
</evidence>
<organism evidence="1">
    <name type="scientific">Aspergillus flavus</name>
    <dbReference type="NCBI Taxonomy" id="5059"/>
    <lineage>
        <taxon>Eukaryota</taxon>
        <taxon>Fungi</taxon>
        <taxon>Dikarya</taxon>
        <taxon>Ascomycota</taxon>
        <taxon>Pezizomycotina</taxon>
        <taxon>Eurotiomycetes</taxon>
        <taxon>Eurotiomycetidae</taxon>
        <taxon>Eurotiales</taxon>
        <taxon>Aspergillaceae</taxon>
        <taxon>Aspergillus</taxon>
        <taxon>Aspergillus subgen. Circumdati</taxon>
    </lineage>
</organism>
<gene>
    <name evidence="1" type="ORF">BDV35DRAFT_379663</name>
</gene>
<dbReference type="AlphaFoldDB" id="A0A5N6GZJ2"/>
<dbReference type="VEuPathDB" id="FungiDB:F9C07_2104639"/>
<accession>A0A5N6GZJ2</accession>
<protein>
    <recommendedName>
        <fullName evidence="2">SNF2 N-terminal domain-containing protein</fullName>
    </recommendedName>
</protein>
<evidence type="ECO:0008006" key="2">
    <source>
        <dbReference type="Google" id="ProtNLM"/>
    </source>
</evidence>
<reference evidence="1" key="1">
    <citation type="submission" date="2019-04" db="EMBL/GenBank/DDBJ databases">
        <title>Friends and foes A comparative genomics study of 23 Aspergillus species from section Flavi.</title>
        <authorList>
            <consortium name="DOE Joint Genome Institute"/>
            <person name="Kjaerbolling I."/>
            <person name="Vesth T."/>
            <person name="Frisvad J.C."/>
            <person name="Nybo J.L."/>
            <person name="Theobald S."/>
            <person name="Kildgaard S."/>
            <person name="Isbrandt T."/>
            <person name="Kuo A."/>
            <person name="Sato A."/>
            <person name="Lyhne E.K."/>
            <person name="Kogle M.E."/>
            <person name="Wiebenga A."/>
            <person name="Kun R.S."/>
            <person name="Lubbers R.J."/>
            <person name="Makela M.R."/>
            <person name="Barry K."/>
            <person name="Chovatia M."/>
            <person name="Clum A."/>
            <person name="Daum C."/>
            <person name="Haridas S."/>
            <person name="He G."/>
            <person name="LaButti K."/>
            <person name="Lipzen A."/>
            <person name="Mondo S."/>
            <person name="Riley R."/>
            <person name="Salamov A."/>
            <person name="Simmons B.A."/>
            <person name="Magnuson J.K."/>
            <person name="Henrissat B."/>
            <person name="Mortensen U.H."/>
            <person name="Larsen T.O."/>
            <person name="Devries R.P."/>
            <person name="Grigoriev I.V."/>
            <person name="Machida M."/>
            <person name="Baker S.E."/>
            <person name="Andersen M.R."/>
        </authorList>
    </citation>
    <scope>NUCLEOTIDE SEQUENCE [LARGE SCALE GENOMIC DNA]</scope>
    <source>
        <strain evidence="1">CBS 121.62</strain>
    </source>
</reference>
<sequence length="148" mass="17239">MYRKRSGHSRREILALWQKGLATQDMSQFYLPFQYDNRTKERVSGVPSKPGYCASKKRLQDYQKVKSPNVFFSLPQHCTEFSRKDHDVACSMLGIENSDLCRIKGMRRSASLKFWQPALVWAWEFNRRLQSCILVDSVGLGKTWEAVV</sequence>
<proteinExistence type="predicted"/>